<evidence type="ECO:0000313" key="2">
    <source>
        <dbReference type="EMBL" id="PQJ29512.1"/>
    </source>
</evidence>
<dbReference type="Pfam" id="PF17931">
    <property type="entry name" value="TetR_C_23"/>
    <property type="match status" value="1"/>
</dbReference>
<dbReference type="SUPFAM" id="SSF48498">
    <property type="entry name" value="Tetracyclin repressor-like, C-terminal domain"/>
    <property type="match status" value="1"/>
</dbReference>
<dbReference type="Proteomes" id="UP000239907">
    <property type="component" value="Unassembled WGS sequence"/>
</dbReference>
<gene>
    <name evidence="2" type="ORF">BSZ32_14095</name>
</gene>
<reference evidence="2 3" key="1">
    <citation type="submission" date="2016-12" db="EMBL/GenBank/DDBJ databases">
        <title>Study of bacterial adaptation to deep sea.</title>
        <authorList>
            <person name="Song J."/>
            <person name="Yoshizawa S."/>
            <person name="Kogure K."/>
        </authorList>
    </citation>
    <scope>NUCLEOTIDE SEQUENCE [LARGE SCALE GENOMIC DNA]</scope>
    <source>
        <strain evidence="2 3">SAORIC-165</strain>
    </source>
</reference>
<evidence type="ECO:0000313" key="3">
    <source>
        <dbReference type="Proteomes" id="UP000239907"/>
    </source>
</evidence>
<dbReference type="OrthoDB" id="193110at2"/>
<evidence type="ECO:0000259" key="1">
    <source>
        <dbReference type="Pfam" id="PF17931"/>
    </source>
</evidence>
<dbReference type="AlphaFoldDB" id="A0A2S7U5B1"/>
<protein>
    <recommendedName>
        <fullName evidence="1">Tetracyclin repressor-like C-terminal domain-containing protein</fullName>
    </recommendedName>
</protein>
<dbReference type="EMBL" id="MQWA01000001">
    <property type="protein sequence ID" value="PQJ29512.1"/>
    <property type="molecule type" value="Genomic_DNA"/>
</dbReference>
<organism evidence="2 3">
    <name type="scientific">Rubritalea profundi</name>
    <dbReference type="NCBI Taxonomy" id="1658618"/>
    <lineage>
        <taxon>Bacteria</taxon>
        <taxon>Pseudomonadati</taxon>
        <taxon>Verrucomicrobiota</taxon>
        <taxon>Verrucomicrobiia</taxon>
        <taxon>Verrucomicrobiales</taxon>
        <taxon>Rubritaleaceae</taxon>
        <taxon>Rubritalea</taxon>
    </lineage>
</organism>
<accession>A0A2S7U5B1</accession>
<name>A0A2S7U5B1_9BACT</name>
<dbReference type="InterPro" id="IPR041673">
    <property type="entry name" value="TetR_C_23"/>
</dbReference>
<comment type="caution">
    <text evidence="2">The sequence shown here is derived from an EMBL/GenBank/DDBJ whole genome shotgun (WGS) entry which is preliminary data.</text>
</comment>
<dbReference type="InterPro" id="IPR036271">
    <property type="entry name" value="Tet_transcr_reg_TetR-rel_C_sf"/>
</dbReference>
<proteinExistence type="predicted"/>
<dbReference type="RefSeq" id="WP_105044012.1">
    <property type="nucleotide sequence ID" value="NZ_MQWA01000001.1"/>
</dbReference>
<keyword evidence="3" id="KW-1185">Reference proteome</keyword>
<sequence length="223" mass="25714">MKTNSTEVPTDPPLFSKKILEDRYWHILLTEGSRPHSVYAFTQSIDIEEAEFYKHASSFDAIEAGYWDSLVEETIAVLNEDSDYADYQSEQKVLAFLYTFFLHAQKNRSRIVEFFPRPGCSKALKPMRSRFIEWATHVISQGVDEGSIANRKKLTEKYPQLLFEQFKAIIEFHKKDSSTEFQDTDALIEKSVRLGADVARSGSLDSAFDLSRFLLRKFTITQS</sequence>
<feature type="domain" description="Tetracyclin repressor-like C-terminal" evidence="1">
    <location>
        <begin position="92"/>
        <end position="214"/>
    </location>
</feature>